<dbReference type="Proteomes" id="UP000742786">
    <property type="component" value="Unassembled WGS sequence"/>
</dbReference>
<name>A0A916J360_9PROT</name>
<dbReference type="Pfam" id="PF00196">
    <property type="entry name" value="GerE"/>
    <property type="match status" value="1"/>
</dbReference>
<comment type="caution">
    <text evidence="6">The sequence shown here is derived from an EMBL/GenBank/DDBJ whole genome shotgun (WGS) entry which is preliminary data.</text>
</comment>
<dbReference type="PRINTS" id="PR00038">
    <property type="entry name" value="HTHLUXR"/>
</dbReference>
<proteinExistence type="predicted"/>
<feature type="domain" description="HTH luxR-type" evidence="4">
    <location>
        <begin position="145"/>
        <end position="210"/>
    </location>
</feature>
<dbReference type="EMBL" id="CAJQUM010000001">
    <property type="protein sequence ID" value="CAG4883319.1"/>
    <property type="molecule type" value="Genomic_DNA"/>
</dbReference>
<evidence type="ECO:0000256" key="3">
    <source>
        <dbReference type="PROSITE-ProRule" id="PRU00169"/>
    </source>
</evidence>
<protein>
    <submittedName>
        <fullName evidence="6">Transcriptional regulatory protein LiaR</fullName>
    </submittedName>
</protein>
<dbReference type="GO" id="GO:0000160">
    <property type="term" value="P:phosphorelay signal transduction system"/>
    <property type="evidence" value="ECO:0007669"/>
    <property type="project" value="InterPro"/>
</dbReference>
<dbReference type="PROSITE" id="PS50110">
    <property type="entry name" value="RESPONSE_REGULATORY"/>
    <property type="match status" value="1"/>
</dbReference>
<dbReference type="CDD" id="cd06170">
    <property type="entry name" value="LuxR_C_like"/>
    <property type="match status" value="1"/>
</dbReference>
<dbReference type="PROSITE" id="PS50043">
    <property type="entry name" value="HTH_LUXR_2"/>
    <property type="match status" value="1"/>
</dbReference>
<evidence type="ECO:0000259" key="4">
    <source>
        <dbReference type="PROSITE" id="PS50043"/>
    </source>
</evidence>
<feature type="modified residue" description="4-aspartylphosphate" evidence="3">
    <location>
        <position position="57"/>
    </location>
</feature>
<dbReference type="InterPro" id="IPR000792">
    <property type="entry name" value="Tscrpt_reg_LuxR_C"/>
</dbReference>
<organism evidence="6 7">
    <name type="scientific">Georgfuchsia toluolica</name>
    <dbReference type="NCBI Taxonomy" id="424218"/>
    <lineage>
        <taxon>Bacteria</taxon>
        <taxon>Pseudomonadati</taxon>
        <taxon>Pseudomonadota</taxon>
        <taxon>Betaproteobacteria</taxon>
        <taxon>Nitrosomonadales</taxon>
        <taxon>Sterolibacteriaceae</taxon>
        <taxon>Georgfuchsia</taxon>
    </lineage>
</organism>
<dbReference type="SMART" id="SM00448">
    <property type="entry name" value="REC"/>
    <property type="match status" value="1"/>
</dbReference>
<evidence type="ECO:0000256" key="2">
    <source>
        <dbReference type="ARBA" id="ARBA00023125"/>
    </source>
</evidence>
<dbReference type="SUPFAM" id="SSF46894">
    <property type="entry name" value="C-terminal effector domain of the bipartite response regulators"/>
    <property type="match status" value="1"/>
</dbReference>
<dbReference type="RefSeq" id="WP_220635298.1">
    <property type="nucleotide sequence ID" value="NZ_CAJQUM010000001.1"/>
</dbReference>
<dbReference type="CDD" id="cd17535">
    <property type="entry name" value="REC_NarL-like"/>
    <property type="match status" value="1"/>
</dbReference>
<feature type="domain" description="Response regulatory" evidence="5">
    <location>
        <begin position="6"/>
        <end position="122"/>
    </location>
</feature>
<dbReference type="PANTHER" id="PTHR43214:SF37">
    <property type="entry name" value="TRANSCRIPTIONAL REGULATORY PROTEIN YDFI"/>
    <property type="match status" value="1"/>
</dbReference>
<sequence>MSDPILILVADDHPLFREGVVHSLASEPDFTVVGQAADGEEALRLARELLPDVVLLDIAMPGGGGLVTAEKIITACPATKIVMLTVFEDEDKLLAAFKAGACGYVLKGVSARDLASVVRTAASGEVYVSPSLAAGIMVALSRGKPADPLEELTERESQILTLVGQGLTNREIGDRIHLSEKTIKHYITNILQKLQVRSRVEAALMAARHA</sequence>
<keyword evidence="7" id="KW-1185">Reference proteome</keyword>
<dbReference type="Gene3D" id="3.40.50.2300">
    <property type="match status" value="1"/>
</dbReference>
<dbReference type="GO" id="GO:0003677">
    <property type="term" value="F:DNA binding"/>
    <property type="evidence" value="ECO:0007669"/>
    <property type="project" value="UniProtKB-KW"/>
</dbReference>
<dbReference type="InterPro" id="IPR001789">
    <property type="entry name" value="Sig_transdc_resp-reg_receiver"/>
</dbReference>
<dbReference type="InterPro" id="IPR058245">
    <property type="entry name" value="NreC/VraR/RcsB-like_REC"/>
</dbReference>
<accession>A0A916J360</accession>
<dbReference type="SMART" id="SM00421">
    <property type="entry name" value="HTH_LUXR"/>
    <property type="match status" value="1"/>
</dbReference>
<dbReference type="GO" id="GO:0006355">
    <property type="term" value="P:regulation of DNA-templated transcription"/>
    <property type="evidence" value="ECO:0007669"/>
    <property type="project" value="InterPro"/>
</dbReference>
<evidence type="ECO:0000259" key="5">
    <source>
        <dbReference type="PROSITE" id="PS50110"/>
    </source>
</evidence>
<dbReference type="PANTHER" id="PTHR43214">
    <property type="entry name" value="TWO-COMPONENT RESPONSE REGULATOR"/>
    <property type="match status" value="1"/>
</dbReference>
<evidence type="ECO:0000313" key="7">
    <source>
        <dbReference type="Proteomes" id="UP000742786"/>
    </source>
</evidence>
<dbReference type="InterPro" id="IPR016032">
    <property type="entry name" value="Sig_transdc_resp-reg_C-effctor"/>
</dbReference>
<gene>
    <name evidence="6" type="primary">liaR</name>
    <name evidence="6" type="ORF">GTOL_11201</name>
</gene>
<dbReference type="AlphaFoldDB" id="A0A916J360"/>
<evidence type="ECO:0000256" key="1">
    <source>
        <dbReference type="ARBA" id="ARBA00022553"/>
    </source>
</evidence>
<keyword evidence="1 3" id="KW-0597">Phosphoprotein</keyword>
<dbReference type="InterPro" id="IPR039420">
    <property type="entry name" value="WalR-like"/>
</dbReference>
<evidence type="ECO:0000313" key="6">
    <source>
        <dbReference type="EMBL" id="CAG4883319.1"/>
    </source>
</evidence>
<dbReference type="SUPFAM" id="SSF52172">
    <property type="entry name" value="CheY-like"/>
    <property type="match status" value="1"/>
</dbReference>
<reference evidence="6" key="1">
    <citation type="submission" date="2021-04" db="EMBL/GenBank/DDBJ databases">
        <authorList>
            <person name="Hornung B."/>
        </authorList>
    </citation>
    <scope>NUCLEOTIDE SEQUENCE</scope>
    <source>
        <strain evidence="6">G5G6</strain>
    </source>
</reference>
<dbReference type="InterPro" id="IPR011006">
    <property type="entry name" value="CheY-like_superfamily"/>
</dbReference>
<dbReference type="PROSITE" id="PS00622">
    <property type="entry name" value="HTH_LUXR_1"/>
    <property type="match status" value="1"/>
</dbReference>
<keyword evidence="2" id="KW-0238">DNA-binding</keyword>
<dbReference type="Pfam" id="PF00072">
    <property type="entry name" value="Response_reg"/>
    <property type="match status" value="1"/>
</dbReference>